<accession>A0A6L3ASE7</accession>
<dbReference type="SUPFAM" id="SSF54637">
    <property type="entry name" value="Thioesterase/thiol ester dehydrase-isomerase"/>
    <property type="match status" value="2"/>
</dbReference>
<evidence type="ECO:0000256" key="1">
    <source>
        <dbReference type="SAM" id="MobiDB-lite"/>
    </source>
</evidence>
<proteinExistence type="predicted"/>
<reference evidence="2 3" key="1">
    <citation type="submission" date="2018-07" db="EMBL/GenBank/DDBJ databases">
        <title>Genome sequence of Roseomonas fauriae ATCC 49958.</title>
        <authorList>
            <person name="Sant'Anna F.H."/>
            <person name="Baldani J.I."/>
            <person name="Zilli J.E."/>
            <person name="Reis V.M."/>
            <person name="Hartmann A."/>
            <person name="Cruz L."/>
            <person name="de Souza E.M."/>
            <person name="de Oliveira Pedrosa F."/>
            <person name="Passaglia L.M.P."/>
        </authorList>
    </citation>
    <scope>NUCLEOTIDE SEQUENCE [LARGE SCALE GENOMIC DNA]</scope>
    <source>
        <strain evidence="2 3">ATCC 49958</strain>
    </source>
</reference>
<dbReference type="InterPro" id="IPR029069">
    <property type="entry name" value="HotDog_dom_sf"/>
</dbReference>
<name>A0A6L3ASE7_AZOBR</name>
<evidence type="ECO:0000313" key="3">
    <source>
        <dbReference type="Proteomes" id="UP000476837"/>
    </source>
</evidence>
<dbReference type="EMBL" id="QOKV01000028">
    <property type="protein sequence ID" value="KAA0678319.1"/>
    <property type="molecule type" value="Genomic_DNA"/>
</dbReference>
<organism evidence="2 3">
    <name type="scientific">Azospirillum brasilense</name>
    <dbReference type="NCBI Taxonomy" id="192"/>
    <lineage>
        <taxon>Bacteria</taxon>
        <taxon>Pseudomonadati</taxon>
        <taxon>Pseudomonadota</taxon>
        <taxon>Alphaproteobacteria</taxon>
        <taxon>Rhodospirillales</taxon>
        <taxon>Azospirillaceae</taxon>
        <taxon>Azospirillum</taxon>
    </lineage>
</organism>
<dbReference type="Proteomes" id="UP000476837">
    <property type="component" value="Unassembled WGS sequence"/>
</dbReference>
<dbReference type="RefSeq" id="WP_149167727.1">
    <property type="nucleotide sequence ID" value="NZ_QOKV01000028.1"/>
</dbReference>
<feature type="region of interest" description="Disordered" evidence="1">
    <location>
        <begin position="135"/>
        <end position="163"/>
    </location>
</feature>
<dbReference type="Gene3D" id="3.10.129.10">
    <property type="entry name" value="Hotdog Thioesterase"/>
    <property type="match status" value="1"/>
</dbReference>
<gene>
    <name evidence="2" type="ORF">DS837_27850</name>
</gene>
<protein>
    <submittedName>
        <fullName evidence="2">Uncharacterized protein</fullName>
    </submittedName>
</protein>
<evidence type="ECO:0000313" key="2">
    <source>
        <dbReference type="EMBL" id="KAA0678319.1"/>
    </source>
</evidence>
<dbReference type="AlphaFoldDB" id="A0A6L3ASE7"/>
<dbReference type="CDD" id="cd03441">
    <property type="entry name" value="R_hydratase_like"/>
    <property type="match status" value="1"/>
</dbReference>
<sequence>MDNATNRSPRVGRARWAPPGFKYPSRSVAHSAAYQAERLTAADVDPALYGDRYEAGLFGLDCFDSMVASGLDIDGYVFFSQVYRQIRPSRVGEPLTVTGWVRDLHRVRKGHSVTELYHLTDGEGRVCIETELTGLLADPPGQTPQDSSDAPPMPRRAEPPTDGWTLLREKQVTPDKVRVFSQDVGNDIHFDEEFARRHGFRAPLAQGIMTAVWLLSVLADERPPTAFDVELRYLRPVFWDSRASLWVRRSAGGALEMVQSRNDEGKVTADMRVRSVSYDPAPFQIPAGG</sequence>
<comment type="caution">
    <text evidence="2">The sequence shown here is derived from an EMBL/GenBank/DDBJ whole genome shotgun (WGS) entry which is preliminary data.</text>
</comment>